<evidence type="ECO:0000313" key="1">
    <source>
        <dbReference type="EMBL" id="CAH9086561.1"/>
    </source>
</evidence>
<keyword evidence="2" id="KW-1185">Reference proteome</keyword>
<dbReference type="EMBL" id="CAMAPE010000019">
    <property type="protein sequence ID" value="CAH9086561.1"/>
    <property type="molecule type" value="Genomic_DNA"/>
</dbReference>
<proteinExistence type="predicted"/>
<comment type="caution">
    <text evidence="1">The sequence shown here is derived from an EMBL/GenBank/DDBJ whole genome shotgun (WGS) entry which is preliminary data.</text>
</comment>
<dbReference type="Proteomes" id="UP001152484">
    <property type="component" value="Unassembled WGS sequence"/>
</dbReference>
<organism evidence="1 2">
    <name type="scientific">Cuscuta europaea</name>
    <name type="common">European dodder</name>
    <dbReference type="NCBI Taxonomy" id="41803"/>
    <lineage>
        <taxon>Eukaryota</taxon>
        <taxon>Viridiplantae</taxon>
        <taxon>Streptophyta</taxon>
        <taxon>Embryophyta</taxon>
        <taxon>Tracheophyta</taxon>
        <taxon>Spermatophyta</taxon>
        <taxon>Magnoliopsida</taxon>
        <taxon>eudicotyledons</taxon>
        <taxon>Gunneridae</taxon>
        <taxon>Pentapetalae</taxon>
        <taxon>asterids</taxon>
        <taxon>lamiids</taxon>
        <taxon>Solanales</taxon>
        <taxon>Convolvulaceae</taxon>
        <taxon>Cuscuteae</taxon>
        <taxon>Cuscuta</taxon>
        <taxon>Cuscuta subgen. Cuscuta</taxon>
    </lineage>
</organism>
<sequence length="32" mass="3608">MWLPQSAAILTLLLQPQVQPILKPIRLVNLSL</sequence>
<protein>
    <submittedName>
        <fullName evidence="1">Uncharacterized protein</fullName>
    </submittedName>
</protein>
<name>A0A9P0Z4B5_CUSEU</name>
<evidence type="ECO:0000313" key="2">
    <source>
        <dbReference type="Proteomes" id="UP001152484"/>
    </source>
</evidence>
<reference evidence="1" key="1">
    <citation type="submission" date="2022-07" db="EMBL/GenBank/DDBJ databases">
        <authorList>
            <person name="Macas J."/>
            <person name="Novak P."/>
            <person name="Neumann P."/>
        </authorList>
    </citation>
    <scope>NUCLEOTIDE SEQUENCE</scope>
</reference>
<gene>
    <name evidence="1" type="ORF">CEURO_LOCUS9679</name>
</gene>
<dbReference type="AlphaFoldDB" id="A0A9P0Z4B5"/>
<accession>A0A9P0Z4B5</accession>